<comment type="caution">
    <text evidence="3">The sequence shown here is derived from an EMBL/GenBank/DDBJ whole genome shotgun (WGS) entry which is preliminary data.</text>
</comment>
<keyword evidence="4" id="KW-1185">Reference proteome</keyword>
<gene>
    <name evidence="3" type="ORF">H8L47_02140</name>
</gene>
<dbReference type="PANTHER" id="PTHR22946:SF9">
    <property type="entry name" value="POLYKETIDE TRANSFERASE AF380"/>
    <property type="match status" value="1"/>
</dbReference>
<organism evidence="3 4">
    <name type="scientific">Undibacterium umbellatum</name>
    <dbReference type="NCBI Taxonomy" id="2762300"/>
    <lineage>
        <taxon>Bacteria</taxon>
        <taxon>Pseudomonadati</taxon>
        <taxon>Pseudomonadota</taxon>
        <taxon>Betaproteobacteria</taxon>
        <taxon>Burkholderiales</taxon>
        <taxon>Oxalobacteraceae</taxon>
        <taxon>Undibacterium</taxon>
    </lineage>
</organism>
<accession>A0ABR6Z5C3</accession>
<proteinExistence type="predicted"/>
<evidence type="ECO:0000313" key="4">
    <source>
        <dbReference type="Proteomes" id="UP000646911"/>
    </source>
</evidence>
<evidence type="ECO:0000259" key="2">
    <source>
        <dbReference type="Pfam" id="PF00326"/>
    </source>
</evidence>
<dbReference type="Proteomes" id="UP000646911">
    <property type="component" value="Unassembled WGS sequence"/>
</dbReference>
<reference evidence="3 4" key="1">
    <citation type="submission" date="2020-08" db="EMBL/GenBank/DDBJ databases">
        <title>Novel species isolated from subtropical streams in China.</title>
        <authorList>
            <person name="Lu H."/>
        </authorList>
    </citation>
    <scope>NUCLEOTIDE SEQUENCE [LARGE SCALE GENOMIC DNA]</scope>
    <source>
        <strain evidence="3 4">NL8W</strain>
    </source>
</reference>
<dbReference type="PANTHER" id="PTHR22946">
    <property type="entry name" value="DIENELACTONE HYDROLASE DOMAIN-CONTAINING PROTEIN-RELATED"/>
    <property type="match status" value="1"/>
</dbReference>
<dbReference type="EMBL" id="JACOFX010000001">
    <property type="protein sequence ID" value="MBC3906362.1"/>
    <property type="molecule type" value="Genomic_DNA"/>
</dbReference>
<name>A0ABR6Z5C3_9BURK</name>
<evidence type="ECO:0000313" key="3">
    <source>
        <dbReference type="EMBL" id="MBC3906362.1"/>
    </source>
</evidence>
<dbReference type="InterPro" id="IPR050261">
    <property type="entry name" value="FrsA_esterase"/>
</dbReference>
<protein>
    <submittedName>
        <fullName evidence="3">Prolyl oligopeptidase family serine peptidase</fullName>
    </submittedName>
</protein>
<dbReference type="InterPro" id="IPR001375">
    <property type="entry name" value="Peptidase_S9_cat"/>
</dbReference>
<sequence length="238" mass="25838">MTSDPKDGKKHPAVIWITGGDSNSIDGTSLSKVKPRANDQSAAAYRKAGIVMMFPTLRGGNDNPGKHEAHFGEIDDVLAAADYLAQQPWVDPARIYLGGHSTGGTLVLMTAEASKRFRAVFSFGPVANLRDYGNMIPVNFDKISYAEQVSRAPYYWLPSVQSPLFIIEGVDGNIDSLESLRSKSSNPNIQFLSVKGASHFTILAPGNDLIARKILLDDGVVSNIKLTESEMINELSKK</sequence>
<evidence type="ECO:0000256" key="1">
    <source>
        <dbReference type="ARBA" id="ARBA00022801"/>
    </source>
</evidence>
<dbReference type="SUPFAM" id="SSF53474">
    <property type="entry name" value="alpha/beta-Hydrolases"/>
    <property type="match status" value="1"/>
</dbReference>
<dbReference type="Pfam" id="PF00326">
    <property type="entry name" value="Peptidase_S9"/>
    <property type="match status" value="1"/>
</dbReference>
<keyword evidence="1" id="KW-0378">Hydrolase</keyword>
<feature type="domain" description="Peptidase S9 prolyl oligopeptidase catalytic" evidence="2">
    <location>
        <begin position="43"/>
        <end position="135"/>
    </location>
</feature>
<dbReference type="Gene3D" id="3.40.50.1820">
    <property type="entry name" value="alpha/beta hydrolase"/>
    <property type="match status" value="1"/>
</dbReference>
<dbReference type="InterPro" id="IPR029058">
    <property type="entry name" value="AB_hydrolase_fold"/>
</dbReference>